<dbReference type="InterPro" id="IPR044929">
    <property type="entry name" value="DNA/RNA_non-sp_Endonuclease_sf"/>
</dbReference>
<dbReference type="CDD" id="cd00081">
    <property type="entry name" value="Hint"/>
    <property type="match status" value="1"/>
</dbReference>
<evidence type="ECO:0000313" key="2">
    <source>
        <dbReference type="EMBL" id="UOQ74806.1"/>
    </source>
</evidence>
<accession>A0A8T9QB75</accession>
<feature type="domain" description="Type VII secretion system protein EssD-like" evidence="1">
    <location>
        <begin position="152"/>
        <end position="285"/>
    </location>
</feature>
<evidence type="ECO:0000313" key="3">
    <source>
        <dbReference type="Proteomes" id="UP000831796"/>
    </source>
</evidence>
<keyword evidence="2" id="KW-0255">Endonuclease</keyword>
<dbReference type="InterPro" id="IPR044927">
    <property type="entry name" value="Endonuclea_NS_2"/>
</dbReference>
<keyword evidence="2" id="KW-0378">Hydrolase</keyword>
<dbReference type="Gene3D" id="3.40.570.10">
    <property type="entry name" value="Extracellular Endonuclease, subunit A"/>
    <property type="match status" value="1"/>
</dbReference>
<dbReference type="Pfam" id="PF07591">
    <property type="entry name" value="PT-HINT"/>
    <property type="match status" value="1"/>
</dbReference>
<dbReference type="Gene3D" id="2.170.16.10">
    <property type="entry name" value="Hedgehog/Intein (Hint) domain"/>
    <property type="match status" value="1"/>
</dbReference>
<protein>
    <submittedName>
        <fullName evidence="2">DNA/RNA non-specific endonuclease</fullName>
    </submittedName>
</protein>
<dbReference type="AlphaFoldDB" id="A0A8T9QB75"/>
<dbReference type="PROSITE" id="PS50818">
    <property type="entry name" value="INTEIN_C_TER"/>
    <property type="match status" value="1"/>
</dbReference>
<keyword evidence="3" id="KW-1185">Reference proteome</keyword>
<dbReference type="RefSeq" id="WP_244678142.1">
    <property type="nucleotide sequence ID" value="NZ_CP095046.1"/>
</dbReference>
<reference evidence="2" key="1">
    <citation type="submission" date="2022-04" db="EMBL/GenBank/DDBJ databases">
        <title>Hymenobacter sp. isolated from the air.</title>
        <authorList>
            <person name="Won M."/>
            <person name="Lee C.-M."/>
            <person name="Woen H.-Y."/>
            <person name="Kwon S.-W."/>
        </authorList>
    </citation>
    <scope>NUCLEOTIDE SEQUENCE</scope>
    <source>
        <strain evidence="2">5116S-3</strain>
    </source>
</reference>
<dbReference type="InterPro" id="IPR030934">
    <property type="entry name" value="Intein_C"/>
</dbReference>
<dbReference type="GO" id="GO:0004519">
    <property type="term" value="F:endonuclease activity"/>
    <property type="evidence" value="ECO:0007669"/>
    <property type="project" value="UniProtKB-KW"/>
</dbReference>
<dbReference type="KEGG" id="hcu:MUN79_13605"/>
<sequence length="300" mass="33400">MAVEGDYRNIEDIRVGDLVWDWAWDEATQAMDWKSVTEVFRTQAEEIAELHFADEPAPLRVTPAHWLYAEPQGWTAAGDLQPGDRIRRRQGEAVAVVSTQIRVQAEPVYNLEVADWHTYFAGPWQLLAHNKCDALTELVDIGAGVFKKRLKPNHTYVRNGYEYATDAYGRIRKAAGELRIEPKATRARTQNPKAAERMQGLAGKNDGRQAGDAGGHLIGDQFGGIGNNANLVAMKHEGVNAYPNGTWGSMEKAWADALARGEKVYVDIEPIYKDATAKPHSFSIIEIINGVSNKRTINNF</sequence>
<dbReference type="InterPro" id="IPR036844">
    <property type="entry name" value="Hint_dom_sf"/>
</dbReference>
<proteinExistence type="predicted"/>
<dbReference type="SUPFAM" id="SSF51294">
    <property type="entry name" value="Hedgehog/intein (Hint) domain"/>
    <property type="match status" value="1"/>
</dbReference>
<dbReference type="Proteomes" id="UP000831796">
    <property type="component" value="Chromosome"/>
</dbReference>
<keyword evidence="2" id="KW-0540">Nuclease</keyword>
<organism evidence="2 3">
    <name type="scientific">Hymenobacter cellulosilyticus</name>
    <dbReference type="NCBI Taxonomy" id="2932248"/>
    <lineage>
        <taxon>Bacteria</taxon>
        <taxon>Pseudomonadati</taxon>
        <taxon>Bacteroidota</taxon>
        <taxon>Cytophagia</taxon>
        <taxon>Cytophagales</taxon>
        <taxon>Hymenobacteraceae</taxon>
        <taxon>Hymenobacter</taxon>
    </lineage>
</organism>
<evidence type="ECO:0000259" key="1">
    <source>
        <dbReference type="Pfam" id="PF13930"/>
    </source>
</evidence>
<name>A0A8T9QB75_9BACT</name>
<dbReference type="Pfam" id="PF13930">
    <property type="entry name" value="Endonuclea_NS_2"/>
    <property type="match status" value="1"/>
</dbReference>
<dbReference type="EMBL" id="CP095046">
    <property type="protein sequence ID" value="UOQ74806.1"/>
    <property type="molecule type" value="Genomic_DNA"/>
</dbReference>
<gene>
    <name evidence="2" type="ORF">MUN79_13605</name>
</gene>